<reference evidence="2 4" key="1">
    <citation type="submission" date="2015-09" db="EMBL/GenBank/DDBJ databases">
        <authorList>
            <consortium name="Pathogen Informatics"/>
        </authorList>
    </citation>
    <scope>NUCLEOTIDE SEQUENCE [LARGE SCALE GENOMIC DNA]</scope>
    <source>
        <strain evidence="2 4">2789STDY5834885</strain>
    </source>
</reference>
<dbReference type="RefSeq" id="WP_055265289.1">
    <property type="nucleotide sequence ID" value="NZ_CZAL01000002.1"/>
</dbReference>
<organism evidence="2 4">
    <name type="scientific">Fusicatenibacter saccharivorans</name>
    <dbReference type="NCBI Taxonomy" id="1150298"/>
    <lineage>
        <taxon>Bacteria</taxon>
        <taxon>Bacillati</taxon>
        <taxon>Bacillota</taxon>
        <taxon>Clostridia</taxon>
        <taxon>Lachnospirales</taxon>
        <taxon>Lachnospiraceae</taxon>
        <taxon>Fusicatenibacter</taxon>
    </lineage>
</organism>
<dbReference type="Gene3D" id="3.20.20.450">
    <property type="entry name" value="EAL domain"/>
    <property type="match status" value="1"/>
</dbReference>
<dbReference type="EMBL" id="JAKNFS010000015">
    <property type="protein sequence ID" value="MCG4766122.1"/>
    <property type="molecule type" value="Genomic_DNA"/>
</dbReference>
<dbReference type="PANTHER" id="PTHR33121:SF76">
    <property type="entry name" value="SIGNALING PROTEIN"/>
    <property type="match status" value="1"/>
</dbReference>
<dbReference type="InterPro" id="IPR035919">
    <property type="entry name" value="EAL_sf"/>
</dbReference>
<evidence type="ECO:0000313" key="4">
    <source>
        <dbReference type="Proteomes" id="UP000095709"/>
    </source>
</evidence>
<dbReference type="PROSITE" id="PS50883">
    <property type="entry name" value="EAL"/>
    <property type="match status" value="1"/>
</dbReference>
<dbReference type="SUPFAM" id="SSF141868">
    <property type="entry name" value="EAL domain-like"/>
    <property type="match status" value="1"/>
</dbReference>
<sequence>MYQVKKAEKGHITEFDLELFTKSAKETEMRRLFHKMLNEELFTYYFQPIVSAADGSIYAYEALMRGNLPALTRPDQILQLAHEEECLHEIERLTMFLSAKSYATFLSTHQIRGDELLFVNSIASQYMNHDEAVAYVEQYSFLQDRIVIEITEEDSPDLTALLKKREMPGFSGVFALDDYGSGYSNEKTLLELAPAYIKLDLSIIRDIDSDPDKQQIVENIVSYAHQRGMKIIAEGLETPAELLKVLELDVDLLQGYFLAKPSAVPKPVSAESVAVIERFRKHLA</sequence>
<evidence type="ECO:0000259" key="1">
    <source>
        <dbReference type="PROSITE" id="PS50883"/>
    </source>
</evidence>
<name>A0A174HW27_9FIRM</name>
<dbReference type="Pfam" id="PF00563">
    <property type="entry name" value="EAL"/>
    <property type="match status" value="1"/>
</dbReference>
<feature type="domain" description="EAL" evidence="1">
    <location>
        <begin position="22"/>
        <end position="275"/>
    </location>
</feature>
<evidence type="ECO:0000313" key="3">
    <source>
        <dbReference type="EMBL" id="MCG4766122.1"/>
    </source>
</evidence>
<proteinExistence type="predicted"/>
<accession>A0A174HW27</accession>
<dbReference type="InterPro" id="IPR050706">
    <property type="entry name" value="Cyclic-di-GMP_PDE-like"/>
</dbReference>
<dbReference type="GO" id="GO:0071111">
    <property type="term" value="F:cyclic-guanylate-specific phosphodiesterase activity"/>
    <property type="evidence" value="ECO:0007669"/>
    <property type="project" value="InterPro"/>
</dbReference>
<evidence type="ECO:0000313" key="2">
    <source>
        <dbReference type="EMBL" id="CUO77250.1"/>
    </source>
</evidence>
<dbReference type="SMART" id="SM00052">
    <property type="entry name" value="EAL"/>
    <property type="match status" value="1"/>
</dbReference>
<dbReference type="Proteomes" id="UP001199915">
    <property type="component" value="Unassembled WGS sequence"/>
</dbReference>
<dbReference type="CDD" id="cd01948">
    <property type="entry name" value="EAL"/>
    <property type="match status" value="1"/>
</dbReference>
<dbReference type="PANTHER" id="PTHR33121">
    <property type="entry name" value="CYCLIC DI-GMP PHOSPHODIESTERASE PDEF"/>
    <property type="match status" value="1"/>
</dbReference>
<reference evidence="3" key="2">
    <citation type="submission" date="2022-01" db="EMBL/GenBank/DDBJ databases">
        <title>Collection of gut derived symbiotic bacterial strains cultured from healthy donors.</title>
        <authorList>
            <person name="Lin H."/>
            <person name="Kohout C."/>
            <person name="Waligurski E."/>
            <person name="Pamer E.G."/>
        </authorList>
    </citation>
    <scope>NUCLEOTIDE SEQUENCE</scope>
    <source>
        <strain evidence="3">DFI.5.49</strain>
    </source>
</reference>
<dbReference type="Proteomes" id="UP000095709">
    <property type="component" value="Unassembled WGS sequence"/>
</dbReference>
<protein>
    <submittedName>
        <fullName evidence="3">EAL domain-containing protein</fullName>
    </submittedName>
    <submittedName>
        <fullName evidence="2">Uncharacterized membrane protein YjcC</fullName>
    </submittedName>
</protein>
<dbReference type="AlphaFoldDB" id="A0A174HW27"/>
<dbReference type="InterPro" id="IPR001633">
    <property type="entry name" value="EAL_dom"/>
</dbReference>
<dbReference type="EMBL" id="CZAL01000002">
    <property type="protein sequence ID" value="CUO77250.1"/>
    <property type="molecule type" value="Genomic_DNA"/>
</dbReference>
<gene>
    <name evidence="2" type="primary">yjcC</name>
    <name evidence="2" type="ORF">ERS852498_00436</name>
    <name evidence="3" type="ORF">L0N21_11480</name>
</gene>